<evidence type="ECO:0000313" key="4">
    <source>
        <dbReference type="Proteomes" id="UP001152798"/>
    </source>
</evidence>
<dbReference type="PANTHER" id="PTHR31650">
    <property type="entry name" value="O-ACYLTRANSFERASE (WSD1-LIKE) FAMILY PROTEIN"/>
    <property type="match status" value="1"/>
</dbReference>
<dbReference type="Pfam" id="PF06974">
    <property type="entry name" value="WS_DGAT_C"/>
    <property type="match status" value="1"/>
</dbReference>
<dbReference type="Proteomes" id="UP001152798">
    <property type="component" value="Chromosome 4"/>
</dbReference>
<proteinExistence type="predicted"/>
<feature type="transmembrane region" description="Helical" evidence="1">
    <location>
        <begin position="63"/>
        <end position="91"/>
    </location>
</feature>
<dbReference type="InterPro" id="IPR045034">
    <property type="entry name" value="O-acyltransferase_WSD1-like"/>
</dbReference>
<evidence type="ECO:0000259" key="2">
    <source>
        <dbReference type="Pfam" id="PF06974"/>
    </source>
</evidence>
<accession>A0A9P0HAQ3</accession>
<protein>
    <recommendedName>
        <fullName evidence="2">O-acyltransferase WSD1 C-terminal domain-containing protein</fullName>
    </recommendedName>
</protein>
<name>A0A9P0HAQ3_NEZVI</name>
<keyword evidence="1" id="KW-0472">Membrane</keyword>
<keyword evidence="1" id="KW-0812">Transmembrane</keyword>
<organism evidence="3 4">
    <name type="scientific">Nezara viridula</name>
    <name type="common">Southern green stink bug</name>
    <name type="synonym">Cimex viridulus</name>
    <dbReference type="NCBI Taxonomy" id="85310"/>
    <lineage>
        <taxon>Eukaryota</taxon>
        <taxon>Metazoa</taxon>
        <taxon>Ecdysozoa</taxon>
        <taxon>Arthropoda</taxon>
        <taxon>Hexapoda</taxon>
        <taxon>Insecta</taxon>
        <taxon>Pterygota</taxon>
        <taxon>Neoptera</taxon>
        <taxon>Paraneoptera</taxon>
        <taxon>Hemiptera</taxon>
        <taxon>Heteroptera</taxon>
        <taxon>Panheteroptera</taxon>
        <taxon>Pentatomomorpha</taxon>
        <taxon>Pentatomoidea</taxon>
        <taxon>Pentatomidae</taxon>
        <taxon>Pentatominae</taxon>
        <taxon>Nezara</taxon>
    </lineage>
</organism>
<dbReference type="GO" id="GO:0019432">
    <property type="term" value="P:triglyceride biosynthetic process"/>
    <property type="evidence" value="ECO:0007669"/>
    <property type="project" value="TreeGrafter"/>
</dbReference>
<evidence type="ECO:0000256" key="1">
    <source>
        <dbReference type="SAM" id="Phobius"/>
    </source>
</evidence>
<keyword evidence="4" id="KW-1185">Reference proteome</keyword>
<evidence type="ECO:0000313" key="3">
    <source>
        <dbReference type="EMBL" id="CAH1398549.1"/>
    </source>
</evidence>
<feature type="domain" description="O-acyltransferase WSD1 C-terminal" evidence="2">
    <location>
        <begin position="435"/>
        <end position="571"/>
    </location>
</feature>
<sequence length="583" mass="66466">MSYKLILRPSWPDMHGNLSLCHLERGTRDLQSDCGQTILVCLFFATVIFHLKHHTTSASKLPLALLCSIVGIILSPIVLFILFLCGIYRLIARATLYTMYSNYQGLMNGADAYWSLEVDSSKAVINIIAYVELKSSGFTDLRCSLKKIFQDRLLSEVRLFKLKCLRKLSMFGYFYWEEMEEVCIDDHIRWMDLDTVTDNSMTDYLSKNCNNPLPQNNLSLWEVEVAKHPLTRDGRRLYPVLFRIHHAVGDGMALVSLFLSSFTDNCLSNRLEAIQEKQMKTMKQDTGPTKDLLQVPYQRRRRKSSIFHGDELNKLNKHCIYGVTTMLQKISVVLLAPYVLLSQACYGVDKNLLHGAELVGKKHVGWAYGNGTLTKVKFIKNRLNCYFTDVILLAISNVFEEYYSMYGKPPRDLTVVIPARMPYEDEFNTTNILTNRFTVGMIKLPIADPDKFQAVRRSADRLRTHPDYLVNYWLLKVICTYIPIVLLKSAMESRQATLAMSNIPGPNSLTKIDGNLIHDLVFLLPNRDTTGVGVSMLSYAGKMNFGLIVDSALIPYKEDATHIAQRMVAEIDKIYFCVKDKCG</sequence>
<dbReference type="OrthoDB" id="619536at2759"/>
<dbReference type="GO" id="GO:0005886">
    <property type="term" value="C:plasma membrane"/>
    <property type="evidence" value="ECO:0007669"/>
    <property type="project" value="TreeGrafter"/>
</dbReference>
<dbReference type="InterPro" id="IPR009721">
    <property type="entry name" value="O-acyltransferase_WSD1_C"/>
</dbReference>
<gene>
    <name evidence="3" type="ORF">NEZAVI_LOCUS8171</name>
</gene>
<dbReference type="AlphaFoldDB" id="A0A9P0HAQ3"/>
<reference evidence="3" key="1">
    <citation type="submission" date="2022-01" db="EMBL/GenBank/DDBJ databases">
        <authorList>
            <person name="King R."/>
        </authorList>
    </citation>
    <scope>NUCLEOTIDE SEQUENCE</scope>
</reference>
<keyword evidence="1" id="KW-1133">Transmembrane helix</keyword>
<dbReference type="EMBL" id="OV725080">
    <property type="protein sequence ID" value="CAH1398549.1"/>
    <property type="molecule type" value="Genomic_DNA"/>
</dbReference>
<dbReference type="GO" id="GO:0008374">
    <property type="term" value="F:O-acyltransferase activity"/>
    <property type="evidence" value="ECO:0007669"/>
    <property type="project" value="InterPro"/>
</dbReference>
<dbReference type="PANTHER" id="PTHR31650:SF1">
    <property type="entry name" value="WAX ESTER SYNTHASE_DIACYLGLYCEROL ACYLTRANSFERASE 4-RELATED"/>
    <property type="match status" value="1"/>
</dbReference>